<evidence type="ECO:0000256" key="9">
    <source>
        <dbReference type="RuleBase" id="RU367148"/>
    </source>
</evidence>
<comment type="subcellular location">
    <subcellularLocation>
        <location evidence="2 9">Nucleus</location>
    </subcellularLocation>
</comment>
<dbReference type="GeneID" id="27355245"/>
<protein>
    <recommendedName>
        <fullName evidence="4 9">Pre-mRNA-splicing factor SYF2</fullName>
    </recommendedName>
</protein>
<evidence type="ECO:0000256" key="5">
    <source>
        <dbReference type="ARBA" id="ARBA00022664"/>
    </source>
</evidence>
<dbReference type="STRING" id="215243.A0A0D2E9S2"/>
<dbReference type="Proteomes" id="UP000053342">
    <property type="component" value="Unassembled WGS sequence"/>
</dbReference>
<dbReference type="GO" id="GO:0000974">
    <property type="term" value="C:Prp19 complex"/>
    <property type="evidence" value="ECO:0007669"/>
    <property type="project" value="TreeGrafter"/>
</dbReference>
<dbReference type="GO" id="GO:0071014">
    <property type="term" value="C:post-mRNA release spliceosomal complex"/>
    <property type="evidence" value="ECO:0007669"/>
    <property type="project" value="TreeGrafter"/>
</dbReference>
<gene>
    <name evidence="11" type="ORF">PV06_03171</name>
</gene>
<dbReference type="AlphaFoldDB" id="A0A0D2E9S2"/>
<feature type="region of interest" description="Disordered" evidence="10">
    <location>
        <begin position="1"/>
        <end position="121"/>
    </location>
</feature>
<feature type="compositionally biased region" description="Basic and acidic residues" evidence="10">
    <location>
        <begin position="37"/>
        <end position="47"/>
    </location>
</feature>
<sequence>MPPAKRRKLSPSPEQEETRPTDAAATNDTTTPTTGVKDSKKTMESQKKQQGGATSVEESAPPDEATTSDETTALPAASAPSNTAADRLARFKALKSRASASAKSNLAEAKAEATRAAVDPSVLASLSRKSAIASHNILKADTEEDEGKGAFERKRAWDYTIEESERWDERVNRKKHARENNAFADYSAEAAKMYDRQIRDLEKAAVKDGGRNREEYERQKAEILENAARTGGLEIVEMENGELVAIDRDGRFYADDDSTGFVEQKPKRENVDRLVEDLRKAEEARFKARKARGREEDGGDVTYINEKNKQFNMKLARFYDRYTADIRESFERGTAM</sequence>
<dbReference type="HOGENOM" id="CLU_051065_0_1_1"/>
<evidence type="ECO:0000256" key="1">
    <source>
        <dbReference type="ARBA" id="ARBA00003777"/>
    </source>
</evidence>
<comment type="function">
    <text evidence="1 9">Involved in pre-mRNA splicing.</text>
</comment>
<evidence type="ECO:0000256" key="2">
    <source>
        <dbReference type="ARBA" id="ARBA00004123"/>
    </source>
</evidence>
<name>A0A0D2E9S2_9EURO</name>
<keyword evidence="12" id="KW-1185">Reference proteome</keyword>
<evidence type="ECO:0000256" key="7">
    <source>
        <dbReference type="ARBA" id="ARBA00023187"/>
    </source>
</evidence>
<feature type="compositionally biased region" description="Low complexity" evidence="10">
    <location>
        <begin position="96"/>
        <end position="108"/>
    </location>
</feature>
<dbReference type="PANTHER" id="PTHR13264">
    <property type="entry name" value="GCIP-INTERACTING PROTEIN P29"/>
    <property type="match status" value="1"/>
</dbReference>
<keyword evidence="5 9" id="KW-0507">mRNA processing</keyword>
<keyword evidence="7 9" id="KW-0508">mRNA splicing</keyword>
<dbReference type="InterPro" id="IPR013260">
    <property type="entry name" value="mRNA_splic_SYF2"/>
</dbReference>
<accession>A0A0D2E9S2</accession>
<evidence type="ECO:0000256" key="8">
    <source>
        <dbReference type="ARBA" id="ARBA00023242"/>
    </source>
</evidence>
<evidence type="ECO:0000256" key="6">
    <source>
        <dbReference type="ARBA" id="ARBA00022728"/>
    </source>
</evidence>
<feature type="compositionally biased region" description="Polar residues" evidence="10">
    <location>
        <begin position="48"/>
        <end position="57"/>
    </location>
</feature>
<keyword evidence="8 9" id="KW-0539">Nucleus</keyword>
<evidence type="ECO:0000256" key="10">
    <source>
        <dbReference type="SAM" id="MobiDB-lite"/>
    </source>
</evidence>
<dbReference type="GO" id="GO:0000398">
    <property type="term" value="P:mRNA splicing, via spliceosome"/>
    <property type="evidence" value="ECO:0007669"/>
    <property type="project" value="UniProtKB-UniRule"/>
</dbReference>
<organism evidence="11 12">
    <name type="scientific">Exophiala oligosperma</name>
    <dbReference type="NCBI Taxonomy" id="215243"/>
    <lineage>
        <taxon>Eukaryota</taxon>
        <taxon>Fungi</taxon>
        <taxon>Dikarya</taxon>
        <taxon>Ascomycota</taxon>
        <taxon>Pezizomycotina</taxon>
        <taxon>Eurotiomycetes</taxon>
        <taxon>Chaetothyriomycetidae</taxon>
        <taxon>Chaetothyriales</taxon>
        <taxon>Herpotrichiellaceae</taxon>
        <taxon>Exophiala</taxon>
    </lineage>
</organism>
<evidence type="ECO:0000313" key="11">
    <source>
        <dbReference type="EMBL" id="KIW44719.1"/>
    </source>
</evidence>
<comment type="similarity">
    <text evidence="3 9">Belongs to the SYF2 family.</text>
</comment>
<evidence type="ECO:0000256" key="4">
    <source>
        <dbReference type="ARBA" id="ARBA00014745"/>
    </source>
</evidence>
<dbReference type="PANTHER" id="PTHR13264:SF5">
    <property type="entry name" value="PRE-MRNA-SPLICING FACTOR SYF2"/>
    <property type="match status" value="1"/>
</dbReference>
<dbReference type="OrthoDB" id="199717at2759"/>
<dbReference type="VEuPathDB" id="FungiDB:PV06_03171"/>
<feature type="compositionally biased region" description="Low complexity" evidence="10">
    <location>
        <begin position="21"/>
        <end position="34"/>
    </location>
</feature>
<dbReference type="RefSeq" id="XP_016264935.1">
    <property type="nucleotide sequence ID" value="XM_016403930.1"/>
</dbReference>
<dbReference type="Pfam" id="PF08231">
    <property type="entry name" value="SYF2"/>
    <property type="match status" value="1"/>
</dbReference>
<keyword evidence="6 9" id="KW-0747">Spliceosome</keyword>
<reference evidence="11 12" key="1">
    <citation type="submission" date="2015-01" db="EMBL/GenBank/DDBJ databases">
        <title>The Genome Sequence of Exophiala oligosperma CBS72588.</title>
        <authorList>
            <consortium name="The Broad Institute Genomics Platform"/>
            <person name="Cuomo C."/>
            <person name="de Hoog S."/>
            <person name="Gorbushina A."/>
            <person name="Stielow B."/>
            <person name="Teixiera M."/>
            <person name="Abouelleil A."/>
            <person name="Chapman S.B."/>
            <person name="Priest M."/>
            <person name="Young S.K."/>
            <person name="Wortman J."/>
            <person name="Nusbaum C."/>
            <person name="Birren B."/>
        </authorList>
    </citation>
    <scope>NUCLEOTIDE SEQUENCE [LARGE SCALE GENOMIC DNA]</scope>
    <source>
        <strain evidence="11 12">CBS 72588</strain>
    </source>
</reference>
<dbReference type="EMBL" id="KN847334">
    <property type="protein sequence ID" value="KIW44719.1"/>
    <property type="molecule type" value="Genomic_DNA"/>
</dbReference>
<feature type="region of interest" description="Disordered" evidence="10">
    <location>
        <begin position="133"/>
        <end position="155"/>
    </location>
</feature>
<evidence type="ECO:0000256" key="3">
    <source>
        <dbReference type="ARBA" id="ARBA00010028"/>
    </source>
</evidence>
<dbReference type="GO" id="GO:0071013">
    <property type="term" value="C:catalytic step 2 spliceosome"/>
    <property type="evidence" value="ECO:0007669"/>
    <property type="project" value="TreeGrafter"/>
</dbReference>
<comment type="subunit">
    <text evidence="9">May be part of a spliceosome complex.</text>
</comment>
<evidence type="ECO:0000313" key="12">
    <source>
        <dbReference type="Proteomes" id="UP000053342"/>
    </source>
</evidence>
<proteinExistence type="inferred from homology"/>